<dbReference type="OrthoDB" id="9806380at2"/>
<dbReference type="RefSeq" id="WP_033090439.1">
    <property type="nucleotide sequence ID" value="NZ_AP017900.1"/>
</dbReference>
<dbReference type="InterPro" id="IPR011008">
    <property type="entry name" value="Dimeric_a/b-barrel"/>
</dbReference>
<dbReference type="Gene3D" id="3.30.70.100">
    <property type="match status" value="1"/>
</dbReference>
<reference evidence="4" key="1">
    <citation type="submission" date="2015-07" db="EMBL/GenBank/DDBJ databases">
        <title>Nocardia seriolae U-1 whole genome shotgun sequence.</title>
        <authorList>
            <person name="Imajoh M."/>
            <person name="Fukumoto Y."/>
            <person name="Sukeda M."/>
            <person name="Yamane J."/>
            <person name="Yamasaki K."/>
            <person name="Shimizu M."/>
            <person name="Ohnishi K."/>
            <person name="Oshima S."/>
        </authorList>
    </citation>
    <scope>NUCLEOTIDE SEQUENCE [LARGE SCALE GENOMIC DNA]</scope>
    <source>
        <strain evidence="4">U-1</strain>
    </source>
</reference>
<dbReference type="Proteomes" id="UP000037179">
    <property type="component" value="Unassembled WGS sequence"/>
</dbReference>
<protein>
    <recommendedName>
        <fullName evidence="1">DUF1330 domain-containing protein</fullName>
    </recommendedName>
</protein>
<evidence type="ECO:0000313" key="4">
    <source>
        <dbReference type="Proteomes" id="UP000037179"/>
    </source>
</evidence>
<dbReference type="PANTHER" id="PTHR41521">
    <property type="match status" value="1"/>
</dbReference>
<dbReference type="Pfam" id="PF07045">
    <property type="entry name" value="DUF1330"/>
    <property type="match status" value="1"/>
</dbReference>
<dbReference type="EMBL" id="CP017839">
    <property type="protein sequence ID" value="APA95814.1"/>
    <property type="molecule type" value="Genomic_DNA"/>
</dbReference>
<dbReference type="PANTHER" id="PTHR41521:SF4">
    <property type="entry name" value="BLR0684 PROTEIN"/>
    <property type="match status" value="1"/>
</dbReference>
<name>A0A0B8NNW5_9NOCA</name>
<evidence type="ECO:0000313" key="3">
    <source>
        <dbReference type="EMBL" id="GAP31858.1"/>
    </source>
</evidence>
<dbReference type="KEGG" id="nsr:NS506_01746"/>
<evidence type="ECO:0000259" key="1">
    <source>
        <dbReference type="Pfam" id="PF07045"/>
    </source>
</evidence>
<evidence type="ECO:0000313" key="5">
    <source>
        <dbReference type="Proteomes" id="UP000180166"/>
    </source>
</evidence>
<reference evidence="2 5" key="3">
    <citation type="submission" date="2016-10" db="EMBL/GenBank/DDBJ databases">
        <title>Genome sequence of Nocardia seriolae strain EM150506, isolated from Anguila japonica.</title>
        <authorList>
            <person name="Han H.-J."/>
        </authorList>
    </citation>
    <scope>NUCLEOTIDE SEQUENCE [LARGE SCALE GENOMIC DNA]</scope>
    <source>
        <strain evidence="2 5">EM150506</strain>
    </source>
</reference>
<dbReference type="AlphaFoldDB" id="A0A0B8NNW5"/>
<gene>
    <name evidence="2" type="ORF">NS506_01746</name>
    <name evidence="3" type="ORF">NSK11_contig00130-0006</name>
</gene>
<sequence>MPGYAIAQLWDVDVNADIVEYLEKIDGTLRPFGGRFLVHGGKQRVIEGPATGVAIVIEFPDYAAVNDWYASAAYQEILPLRLRNSSSIAIIADYCGDDHVSTDVLKEVVADS</sequence>
<keyword evidence="4" id="KW-1185">Reference proteome</keyword>
<dbReference type="Proteomes" id="UP000180166">
    <property type="component" value="Chromosome"/>
</dbReference>
<dbReference type="SUPFAM" id="SSF54909">
    <property type="entry name" value="Dimeric alpha+beta barrel"/>
    <property type="match status" value="1"/>
</dbReference>
<feature type="domain" description="DUF1330" evidence="1">
    <location>
        <begin position="2"/>
        <end position="90"/>
    </location>
</feature>
<reference evidence="3 4" key="2">
    <citation type="journal article" date="2016" name="Genome Announc.">
        <title>Draft Genome Sequence of Erythromycin- and Oxytetracycline-Sensitive Nocardia seriolae Strain U-1 (NBRC 110359).</title>
        <authorList>
            <person name="Imajoh M."/>
            <person name="Sukeda M."/>
            <person name="Shimizu M."/>
            <person name="Yamane J."/>
            <person name="Ohnishi K."/>
            <person name="Oshima S."/>
        </authorList>
    </citation>
    <scope>NUCLEOTIDE SEQUENCE [LARGE SCALE GENOMIC DNA]</scope>
    <source>
        <strain evidence="3 4">U-1</strain>
    </source>
</reference>
<dbReference type="GeneID" id="93370470"/>
<dbReference type="EMBL" id="BBYQ01000130">
    <property type="protein sequence ID" value="GAP31858.1"/>
    <property type="molecule type" value="Genomic_DNA"/>
</dbReference>
<accession>A0A0B8NNW5</accession>
<organism evidence="3 4">
    <name type="scientific">Nocardia seriolae</name>
    <dbReference type="NCBI Taxonomy" id="37332"/>
    <lineage>
        <taxon>Bacteria</taxon>
        <taxon>Bacillati</taxon>
        <taxon>Actinomycetota</taxon>
        <taxon>Actinomycetes</taxon>
        <taxon>Mycobacteriales</taxon>
        <taxon>Nocardiaceae</taxon>
        <taxon>Nocardia</taxon>
    </lineage>
</organism>
<evidence type="ECO:0000313" key="2">
    <source>
        <dbReference type="EMBL" id="APA95814.1"/>
    </source>
</evidence>
<dbReference type="InterPro" id="IPR010753">
    <property type="entry name" value="DUF1330"/>
</dbReference>
<proteinExistence type="predicted"/>